<keyword evidence="5 10" id="KW-0347">Helicase</keyword>
<evidence type="ECO:0000256" key="9">
    <source>
        <dbReference type="ARBA" id="ARBA00023204"/>
    </source>
</evidence>
<organism evidence="12 13">
    <name type="scientific">Cognatilysobacter xinjiangensis</name>
    <dbReference type="NCBI Taxonomy" id="546892"/>
    <lineage>
        <taxon>Bacteria</taxon>
        <taxon>Pseudomonadati</taxon>
        <taxon>Pseudomonadota</taxon>
        <taxon>Gammaproteobacteria</taxon>
        <taxon>Lysobacterales</taxon>
        <taxon>Lysobacteraceae</taxon>
        <taxon>Cognatilysobacter</taxon>
    </lineage>
</organism>
<dbReference type="Pfam" id="PF04257">
    <property type="entry name" value="Exonuc_V_gamma"/>
    <property type="match status" value="1"/>
</dbReference>
<dbReference type="Pfam" id="PF17946">
    <property type="entry name" value="RecC_C"/>
    <property type="match status" value="1"/>
</dbReference>
<dbReference type="InterPro" id="IPR027417">
    <property type="entry name" value="P-loop_NTPase"/>
</dbReference>
<keyword evidence="2 10" id="KW-0547">Nucleotide-binding</keyword>
<comment type="similarity">
    <text evidence="10">Belongs to the RecC family.</text>
</comment>
<evidence type="ECO:0000256" key="10">
    <source>
        <dbReference type="HAMAP-Rule" id="MF_01486"/>
    </source>
</evidence>
<sequence length="1104" mass="122784">MAAAPDFRLYHSNSLEILAGLMAEELRRPAAGQALLAPDLVLIPQPSMRRWLQATLAQAHGIAANIEFLTPGEFVARVLDANVDGAADDLDFEAMRWRLYALLADERAMRDPALRPLRTYLSAGTDEYDALKAWSLAGELAATFDRYQAWRRDWMLAWDAGQSPRDPQAALWRRLGSDRPHRARRIQHYLDRFGAEADGVPAGMPARLFVFATLNVSPDTLRVIASAARVGPLHFYLPSPVAAYWGDVRTLPHRLELGEAAAFGDMLDVEDNPLLQAWGASGRDFMAVLGGYETVHPSFELGVYDDPEQRGFDEAAETLLQRLKRDLLHRRPPPATPWRETLDRSDASLQVHACHTRLREVQVLHDQLRALLESEAFDPPLQPREIAVLSPDIDPYVPYIEAVFGGVRGRTDFIPYTLADTSPLASEPLAEVFSRLLALPISRLGLNEVLDLLATPAIAQHAGLEPAALDRLREWLEDAGACWGLDGGHRARHGAPDDAIHTWQFALDRLLIGHATGSDALIGDVAGWPDLEGGDLAALDTLIGLLRVLTRYERVLSNAMGAEQWRERLLGLLAALFPERPRDAADERALARLRTLIDDFAEDARRAQLTLPLEPEVVRAHFDARLAEPDTRASLLSGGVSFGRMVPMRLLPFRAICILGLNDCEFPRCDPGGGIDQLVRELDGPHRRRGDRSLRDDDRFMFLQLLASANDVFYLSYLGADPRDGSAREPSVLVNELLDVASSYHADPAGARRRLVVRHPLQPFCAEAFGADGDGIEPRRFSYREEWQAAARVNPLRRRETPPWVTTPLPPPDPPAREVALRELAAFLRSPPDAFLRQRLQLRLPEPGAPVIDVEPLVLEPRAADRLREAVFDAQVTGRTQQLPRRLRAQGMLPGGVYGLGVLDDVIEQVRPFAELFTGWRDGEAEELGFELELGDTLLHGRLRDVHARGLARRRFDELNGPTQISHGLDWLVACALGRALPLVQFVPREGRIELIERAPVSPAQARAALSTLLALRADGFAEPLPFGAYAGWAWYDGQDDRAWRAARDRWLGLRIWAEGGTPSARLTLRGRDPFAREDAAEQFQTLARRVFDAVLHARAEIDA</sequence>
<evidence type="ECO:0000256" key="8">
    <source>
        <dbReference type="ARBA" id="ARBA00023125"/>
    </source>
</evidence>
<comment type="caution">
    <text evidence="12">The sequence shown here is derived from an EMBL/GenBank/DDBJ whole genome shotgun (WGS) entry which is preliminary data.</text>
</comment>
<reference evidence="13" key="1">
    <citation type="journal article" date="2019" name="Int. J. Syst. Evol. Microbiol.">
        <title>The Global Catalogue of Microorganisms (GCM) 10K type strain sequencing project: providing services to taxonomists for standard genome sequencing and annotation.</title>
        <authorList>
            <consortium name="The Broad Institute Genomics Platform"/>
            <consortium name="The Broad Institute Genome Sequencing Center for Infectious Disease"/>
            <person name="Wu L."/>
            <person name="Ma J."/>
        </authorList>
    </citation>
    <scope>NUCLEOTIDE SEQUENCE [LARGE SCALE GENOMIC DNA]</scope>
    <source>
        <strain evidence="13">KCTC 22558</strain>
    </source>
</reference>
<dbReference type="InterPro" id="IPR011335">
    <property type="entry name" value="Restrct_endonuc-II-like"/>
</dbReference>
<dbReference type="Gene3D" id="3.40.50.10930">
    <property type="match status" value="1"/>
</dbReference>
<dbReference type="PANTHER" id="PTHR30591:SF1">
    <property type="entry name" value="RECBCD ENZYME SUBUNIT RECC"/>
    <property type="match status" value="1"/>
</dbReference>
<dbReference type="Gene3D" id="3.40.50.300">
    <property type="entry name" value="P-loop containing nucleotide triphosphate hydrolases"/>
    <property type="match status" value="2"/>
</dbReference>
<protein>
    <recommendedName>
        <fullName evidence="10">RecBCD enzyme subunit RecC</fullName>
    </recommendedName>
    <alternativeName>
        <fullName evidence="10">Exonuclease V subunit RecC</fullName>
        <shortName evidence="10">ExoV subunit RecC</shortName>
    </alternativeName>
    <alternativeName>
        <fullName evidence="10">Helicase/nuclease RecBCD subunit RecC</fullName>
    </alternativeName>
</protein>
<evidence type="ECO:0000259" key="11">
    <source>
        <dbReference type="Pfam" id="PF17946"/>
    </source>
</evidence>
<keyword evidence="4 10" id="KW-0378">Hydrolase</keyword>
<accession>A0ABQ3C7D4</accession>
<keyword evidence="13" id="KW-1185">Reference proteome</keyword>
<dbReference type="EMBL" id="BMXY01000005">
    <property type="protein sequence ID" value="GGZ71830.1"/>
    <property type="molecule type" value="Genomic_DNA"/>
</dbReference>
<dbReference type="PIRSF" id="PIRSF000980">
    <property type="entry name" value="RecC"/>
    <property type="match status" value="1"/>
</dbReference>
<evidence type="ECO:0000256" key="7">
    <source>
        <dbReference type="ARBA" id="ARBA00022840"/>
    </source>
</evidence>
<feature type="domain" description="RecC C-terminal" evidence="11">
    <location>
        <begin position="817"/>
        <end position="1037"/>
    </location>
</feature>
<evidence type="ECO:0000313" key="13">
    <source>
        <dbReference type="Proteomes" id="UP000643403"/>
    </source>
</evidence>
<dbReference type="InterPro" id="IPR006697">
    <property type="entry name" value="RecC"/>
</dbReference>
<evidence type="ECO:0000256" key="3">
    <source>
        <dbReference type="ARBA" id="ARBA00022763"/>
    </source>
</evidence>
<evidence type="ECO:0000313" key="12">
    <source>
        <dbReference type="EMBL" id="GGZ71830.1"/>
    </source>
</evidence>
<dbReference type="Proteomes" id="UP000643403">
    <property type="component" value="Unassembled WGS sequence"/>
</dbReference>
<dbReference type="NCBIfam" id="TIGR01450">
    <property type="entry name" value="recC"/>
    <property type="match status" value="1"/>
</dbReference>
<dbReference type="Gene3D" id="1.10.10.160">
    <property type="match status" value="1"/>
</dbReference>
<evidence type="ECO:0000256" key="1">
    <source>
        <dbReference type="ARBA" id="ARBA00022722"/>
    </source>
</evidence>
<comment type="function">
    <text evidence="10">A helicase/nuclease that prepares dsDNA breaks (DSB) for recombinational DNA repair. Binds to DSBs and unwinds DNA via a highly rapid and processive ATP-dependent bidirectional helicase activity. Unwinds dsDNA until it encounters a Chi (crossover hotspot instigator) sequence from the 3' direction. Cuts ssDNA a few nucleotides 3' to the Chi site. The properties and activities of the enzyme are changed at Chi. The Chi-altered holoenzyme produces a long 3'-ssDNA overhang and facilitates RecA-binding to the ssDNA for homologous DNA recombination and repair. Holoenzyme degrades any linearized DNA that is unable to undergo homologous recombination. In the holoenzyme this subunit recognizes the wild-type Chi sequence, and when added to isolated RecB increases its ATP-dependent helicase processivity.</text>
</comment>
<evidence type="ECO:0000256" key="4">
    <source>
        <dbReference type="ARBA" id="ARBA00022801"/>
    </source>
</evidence>
<evidence type="ECO:0000256" key="6">
    <source>
        <dbReference type="ARBA" id="ARBA00022839"/>
    </source>
</evidence>
<comment type="subunit">
    <text evidence="10">Heterotrimer of RecB, RecC and RecD. All subunits contribute to DNA-binding.</text>
</comment>
<keyword evidence="9 10" id="KW-0234">DNA repair</keyword>
<dbReference type="PANTHER" id="PTHR30591">
    <property type="entry name" value="RECBCD ENZYME SUBUNIT RECC"/>
    <property type="match status" value="1"/>
</dbReference>
<proteinExistence type="inferred from homology"/>
<name>A0ABQ3C7D4_9GAMM</name>
<keyword evidence="8 10" id="KW-0238">DNA-binding</keyword>
<gene>
    <name evidence="10 12" type="primary">recC</name>
    <name evidence="12" type="ORF">GCM10008101_27580</name>
</gene>
<dbReference type="HAMAP" id="MF_01486">
    <property type="entry name" value="RecC"/>
    <property type="match status" value="1"/>
</dbReference>
<dbReference type="InterPro" id="IPR013986">
    <property type="entry name" value="DExx_box_DNA_helicase_dom_sf"/>
</dbReference>
<dbReference type="InterPro" id="IPR041500">
    <property type="entry name" value="RecC_C"/>
</dbReference>
<dbReference type="SUPFAM" id="SSF52980">
    <property type="entry name" value="Restriction endonuclease-like"/>
    <property type="match status" value="1"/>
</dbReference>
<keyword evidence="1 10" id="KW-0540">Nuclease</keyword>
<keyword evidence="7 10" id="KW-0067">ATP-binding</keyword>
<keyword evidence="6 10" id="KW-0269">Exonuclease</keyword>
<evidence type="ECO:0000256" key="5">
    <source>
        <dbReference type="ARBA" id="ARBA00022806"/>
    </source>
</evidence>
<evidence type="ECO:0000256" key="2">
    <source>
        <dbReference type="ARBA" id="ARBA00022741"/>
    </source>
</evidence>
<dbReference type="SUPFAM" id="SSF52540">
    <property type="entry name" value="P-loop containing nucleoside triphosphate hydrolases"/>
    <property type="match status" value="2"/>
</dbReference>
<keyword evidence="3 10" id="KW-0227">DNA damage</keyword>
<dbReference type="RefSeq" id="WP_189451021.1">
    <property type="nucleotide sequence ID" value="NZ_BMXY01000005.1"/>
</dbReference>
<comment type="miscellaneous">
    <text evidence="10">In the RecBCD complex, RecB has a slow 3'-5' helicase, an exonuclease activity and loads RecA onto ssDNA, RecD has a fast 5'-3' helicase activity, while RecC stimulates the ATPase and processivity of the RecB helicase and contributes to recognition of the Chi site.</text>
</comment>